<feature type="compositionally biased region" description="Low complexity" evidence="1">
    <location>
        <begin position="147"/>
        <end position="163"/>
    </location>
</feature>
<dbReference type="GO" id="GO:0016604">
    <property type="term" value="C:nuclear body"/>
    <property type="evidence" value="ECO:0007669"/>
    <property type="project" value="TreeGrafter"/>
</dbReference>
<protein>
    <recommendedName>
        <fullName evidence="4">snRNA-activating protein complex subunit 2</fullName>
    </recommendedName>
</protein>
<feature type="region of interest" description="Disordered" evidence="1">
    <location>
        <begin position="256"/>
        <end position="326"/>
    </location>
</feature>
<proteinExistence type="predicted"/>
<sequence>MKPPPRKRIRKNRELLPVPEPRGKLVCKWPHAEKKRLLSALTQLSPGHLDPERVREHLPTRSAAEINSILDALKEKVVLFAKTKQSEERRAERRARKPLEMWIQEATAVTGGVDESLSSAFTQMLTVTTIEPRTHPPSPAQPLSKGSSSAPSASPLLRRSPAADTSPPVTGGLKKTPQRHHTPATTQSSSNPMTHVSFEKIYHYLSALSKPSEQAKLTPMESAIVLDLLMSLPEELLLLDCDQLSQHLSQVYLSLSSSADSTKTHDSSKGVKRHHPPTGPDCQQPHPALEDSSPKGAPTRSFTPHSTLSSSQSASCPGKHKPIPLDTAEVTLNVLPRDVV</sequence>
<dbReference type="InterPro" id="IPR021281">
    <property type="entry name" value="SNAPC2"/>
</dbReference>
<organism evidence="2 3">
    <name type="scientific">Neogobius melanostomus</name>
    <name type="common">round goby</name>
    <dbReference type="NCBI Taxonomy" id="47308"/>
    <lineage>
        <taxon>Eukaryota</taxon>
        <taxon>Metazoa</taxon>
        <taxon>Chordata</taxon>
        <taxon>Craniata</taxon>
        <taxon>Vertebrata</taxon>
        <taxon>Euteleostomi</taxon>
        <taxon>Actinopterygii</taxon>
        <taxon>Neopterygii</taxon>
        <taxon>Teleostei</taxon>
        <taxon>Neoteleostei</taxon>
        <taxon>Acanthomorphata</taxon>
        <taxon>Gobiaria</taxon>
        <taxon>Gobiiformes</taxon>
        <taxon>Gobioidei</taxon>
        <taxon>Gobiidae</taxon>
        <taxon>Benthophilinae</taxon>
        <taxon>Neogobiini</taxon>
        <taxon>Neogobius</taxon>
    </lineage>
</organism>
<dbReference type="PANTHER" id="PTHR15132:SF1">
    <property type="entry name" value="SNRNA-ACTIVATING PROTEIN COMPLEX SUBUNIT 2"/>
    <property type="match status" value="1"/>
</dbReference>
<dbReference type="GO" id="GO:0009301">
    <property type="term" value="P:snRNA transcription"/>
    <property type="evidence" value="ECO:0007669"/>
    <property type="project" value="InterPro"/>
</dbReference>
<dbReference type="GO" id="GO:0016251">
    <property type="term" value="F:RNA polymerase II general transcription initiation factor activity"/>
    <property type="evidence" value="ECO:0007669"/>
    <property type="project" value="InterPro"/>
</dbReference>
<evidence type="ECO:0000313" key="2">
    <source>
        <dbReference type="Ensembl" id="ENSNMLP00000037671.1"/>
    </source>
</evidence>
<accession>A0A8C6UKF4</accession>
<evidence type="ECO:0008006" key="4">
    <source>
        <dbReference type="Google" id="ProtNLM"/>
    </source>
</evidence>
<feature type="compositionally biased region" description="Polar residues" evidence="1">
    <location>
        <begin position="300"/>
        <end position="315"/>
    </location>
</feature>
<name>A0A8C6UKF4_9GOBI</name>
<reference evidence="2" key="1">
    <citation type="submission" date="2025-08" db="UniProtKB">
        <authorList>
            <consortium name="Ensembl"/>
        </authorList>
    </citation>
    <scope>IDENTIFICATION</scope>
</reference>
<evidence type="ECO:0000256" key="1">
    <source>
        <dbReference type="SAM" id="MobiDB-lite"/>
    </source>
</evidence>
<dbReference type="Ensembl" id="ENSNMLT00000041955.1">
    <property type="protein sequence ID" value="ENSNMLP00000037671.1"/>
    <property type="gene ID" value="ENSNMLG00000023315.1"/>
</dbReference>
<evidence type="ECO:0000313" key="3">
    <source>
        <dbReference type="Proteomes" id="UP000694523"/>
    </source>
</evidence>
<dbReference type="Proteomes" id="UP000694523">
    <property type="component" value="Unplaced"/>
</dbReference>
<dbReference type="AlphaFoldDB" id="A0A8C6UKF4"/>
<keyword evidence="3" id="KW-1185">Reference proteome</keyword>
<reference evidence="2" key="2">
    <citation type="submission" date="2025-09" db="UniProtKB">
        <authorList>
            <consortium name="Ensembl"/>
        </authorList>
    </citation>
    <scope>IDENTIFICATION</scope>
</reference>
<feature type="compositionally biased region" description="Polar residues" evidence="1">
    <location>
        <begin position="183"/>
        <end position="193"/>
    </location>
</feature>
<dbReference type="PANTHER" id="PTHR15132">
    <property type="entry name" value="SNRNA-ACTIVATING PROTEIN COMPLEX SUBUNIT 2"/>
    <property type="match status" value="1"/>
</dbReference>
<dbReference type="Pfam" id="PF11035">
    <property type="entry name" value="SNAPC2"/>
    <property type="match status" value="1"/>
</dbReference>
<feature type="region of interest" description="Disordered" evidence="1">
    <location>
        <begin position="131"/>
        <end position="193"/>
    </location>
</feature>